<evidence type="ECO:0000313" key="1">
    <source>
        <dbReference type="EMBL" id="GAP43718.1"/>
    </source>
</evidence>
<accession>A0A0S7C2T9</accession>
<proteinExistence type="predicted"/>
<dbReference type="AlphaFoldDB" id="A0A0S7C2T9"/>
<name>A0A0S7C2T9_9BACT</name>
<protein>
    <submittedName>
        <fullName evidence="1">Uncharacterized protein</fullName>
    </submittedName>
</protein>
<organism evidence="1">
    <name type="scientific">Lentimicrobium saccharophilum</name>
    <dbReference type="NCBI Taxonomy" id="1678841"/>
    <lineage>
        <taxon>Bacteria</taxon>
        <taxon>Pseudomonadati</taxon>
        <taxon>Bacteroidota</taxon>
        <taxon>Bacteroidia</taxon>
        <taxon>Bacteroidales</taxon>
        <taxon>Lentimicrobiaceae</taxon>
        <taxon>Lentimicrobium</taxon>
    </lineage>
</organism>
<evidence type="ECO:0000313" key="2">
    <source>
        <dbReference type="Proteomes" id="UP000053091"/>
    </source>
</evidence>
<dbReference type="EMBL" id="DF968182">
    <property type="protein sequence ID" value="GAP43718.1"/>
    <property type="molecule type" value="Genomic_DNA"/>
</dbReference>
<dbReference type="STRING" id="1678841.TBC1_111876"/>
<reference evidence="1" key="1">
    <citation type="journal article" date="2015" name="Genome Announc.">
        <title>Draft Genome Sequence of Bacteroidales Strain TBC1, a Novel Isolate from a Methanogenic Wastewater Treatment System.</title>
        <authorList>
            <person name="Tourlousse D.M."/>
            <person name="Matsuura N."/>
            <person name="Sun L."/>
            <person name="Toyonaga M."/>
            <person name="Kuroda K."/>
            <person name="Ohashi A."/>
            <person name="Cruz R."/>
            <person name="Yamaguchi T."/>
            <person name="Sekiguchi Y."/>
        </authorList>
    </citation>
    <scope>NUCLEOTIDE SEQUENCE [LARGE SCALE GENOMIC DNA]</scope>
    <source>
        <strain evidence="1">TBC1</strain>
    </source>
</reference>
<keyword evidence="2" id="KW-1185">Reference proteome</keyword>
<sequence>MSYCGKQRKVNDRWINESDCGDFEAGNKKWIPGQFIKDKESDT</sequence>
<gene>
    <name evidence="1" type="ORF">TBC1_111876</name>
</gene>
<dbReference type="Proteomes" id="UP000053091">
    <property type="component" value="Unassembled WGS sequence"/>
</dbReference>